<dbReference type="Gene3D" id="1.20.120.330">
    <property type="entry name" value="Nucleotidyltransferases domain 2"/>
    <property type="match status" value="1"/>
</dbReference>
<dbReference type="InterPro" id="IPR007842">
    <property type="entry name" value="HEPN_dom"/>
</dbReference>
<proteinExistence type="predicted"/>
<organism evidence="2 3">
    <name type="scientific">Drouetiella hepatica Uher 2000/2452</name>
    <dbReference type="NCBI Taxonomy" id="904376"/>
    <lineage>
        <taxon>Bacteria</taxon>
        <taxon>Bacillati</taxon>
        <taxon>Cyanobacteriota</taxon>
        <taxon>Cyanophyceae</taxon>
        <taxon>Oculatellales</taxon>
        <taxon>Oculatellaceae</taxon>
        <taxon>Drouetiella</taxon>
    </lineage>
</organism>
<comment type="caution">
    <text evidence="2">The sequence shown here is derived from an EMBL/GenBank/DDBJ whole genome shotgun (WGS) entry which is preliminary data.</text>
</comment>
<dbReference type="Pfam" id="PF05168">
    <property type="entry name" value="HEPN"/>
    <property type="match status" value="1"/>
</dbReference>
<feature type="domain" description="HEPN" evidence="1">
    <location>
        <begin position="25"/>
        <end position="119"/>
    </location>
</feature>
<dbReference type="Proteomes" id="UP000757435">
    <property type="component" value="Unassembled WGS sequence"/>
</dbReference>
<name>A0A951Q736_9CYAN</name>
<reference evidence="2" key="1">
    <citation type="submission" date="2021-05" db="EMBL/GenBank/DDBJ databases">
        <authorList>
            <person name="Pietrasiak N."/>
            <person name="Ward R."/>
            <person name="Stajich J.E."/>
            <person name="Kurbessoian T."/>
        </authorList>
    </citation>
    <scope>NUCLEOTIDE SEQUENCE</scope>
    <source>
        <strain evidence="2">UHER 2000/2452</strain>
    </source>
</reference>
<sequence length="140" mass="16373">MSFNWAEYLHLAEELTGIANSIAGEEARLRSTISRAYYAAFIRARNYLRHQDLDLPRNGDVHRYVRDYFDRSSNELHRMIANDLARLRISRNRADYDDIMTQLPVLARMSLKLAARVLANLDELLLQQRQALLKSEVKRP</sequence>
<gene>
    <name evidence="2" type="ORF">KME15_00270</name>
</gene>
<dbReference type="EMBL" id="JAHHHD010000001">
    <property type="protein sequence ID" value="MBW4657085.1"/>
    <property type="molecule type" value="Genomic_DNA"/>
</dbReference>
<protein>
    <submittedName>
        <fullName evidence="2">HEPN domain-containing protein</fullName>
    </submittedName>
</protein>
<evidence type="ECO:0000259" key="1">
    <source>
        <dbReference type="Pfam" id="PF05168"/>
    </source>
</evidence>
<evidence type="ECO:0000313" key="2">
    <source>
        <dbReference type="EMBL" id="MBW4657085.1"/>
    </source>
</evidence>
<accession>A0A951Q736</accession>
<reference evidence="2" key="2">
    <citation type="journal article" date="2022" name="Microbiol. Resour. Announc.">
        <title>Metagenome Sequencing to Explore Phylogenomics of Terrestrial Cyanobacteria.</title>
        <authorList>
            <person name="Ward R.D."/>
            <person name="Stajich J.E."/>
            <person name="Johansen J.R."/>
            <person name="Huntemann M."/>
            <person name="Clum A."/>
            <person name="Foster B."/>
            <person name="Foster B."/>
            <person name="Roux S."/>
            <person name="Palaniappan K."/>
            <person name="Varghese N."/>
            <person name="Mukherjee S."/>
            <person name="Reddy T.B.K."/>
            <person name="Daum C."/>
            <person name="Copeland A."/>
            <person name="Chen I.A."/>
            <person name="Ivanova N.N."/>
            <person name="Kyrpides N.C."/>
            <person name="Shapiro N."/>
            <person name="Eloe-Fadrosh E.A."/>
            <person name="Pietrasiak N."/>
        </authorList>
    </citation>
    <scope>NUCLEOTIDE SEQUENCE</scope>
    <source>
        <strain evidence="2">UHER 2000/2452</strain>
    </source>
</reference>
<evidence type="ECO:0000313" key="3">
    <source>
        <dbReference type="Proteomes" id="UP000757435"/>
    </source>
</evidence>
<dbReference type="AlphaFoldDB" id="A0A951Q736"/>